<dbReference type="InterPro" id="IPR051311">
    <property type="entry name" value="DedA_domain"/>
</dbReference>
<evidence type="ECO:0000259" key="8">
    <source>
        <dbReference type="Pfam" id="PF09335"/>
    </source>
</evidence>
<organism evidence="9 10">
    <name type="scientific">Rhodoluna lacicola</name>
    <dbReference type="NCBI Taxonomy" id="529884"/>
    <lineage>
        <taxon>Bacteria</taxon>
        <taxon>Bacillati</taxon>
        <taxon>Actinomycetota</taxon>
        <taxon>Actinomycetes</taxon>
        <taxon>Micrococcales</taxon>
        <taxon>Microbacteriaceae</taxon>
        <taxon>Luna cluster</taxon>
        <taxon>Luna-1 subcluster</taxon>
        <taxon>Rhodoluna</taxon>
    </lineage>
</organism>
<keyword evidence="3" id="KW-1003">Cell membrane</keyword>
<dbReference type="eggNOG" id="COG0586">
    <property type="taxonomic scope" value="Bacteria"/>
</dbReference>
<evidence type="ECO:0000256" key="4">
    <source>
        <dbReference type="ARBA" id="ARBA00022692"/>
    </source>
</evidence>
<dbReference type="PANTHER" id="PTHR42709:SF6">
    <property type="entry name" value="UNDECAPRENYL PHOSPHATE TRANSPORTER A"/>
    <property type="match status" value="1"/>
</dbReference>
<protein>
    <submittedName>
        <fullName evidence="9">Putative membrane-associated protein</fullName>
    </submittedName>
</protein>
<dbReference type="HOGENOM" id="CLU_044208_6_3_11"/>
<evidence type="ECO:0000256" key="5">
    <source>
        <dbReference type="ARBA" id="ARBA00022989"/>
    </source>
</evidence>
<evidence type="ECO:0000256" key="3">
    <source>
        <dbReference type="ARBA" id="ARBA00022475"/>
    </source>
</evidence>
<feature type="transmembrane region" description="Helical" evidence="7">
    <location>
        <begin position="147"/>
        <end position="167"/>
    </location>
</feature>
<dbReference type="EMBL" id="CP007490">
    <property type="protein sequence ID" value="AIC47415.1"/>
    <property type="molecule type" value="Genomic_DNA"/>
</dbReference>
<sequence>MNELLNWLLTTVQSVDPLTRNLLAGLAIMLETSLFVGLVMPGDTVVLVAATGVANLLDFFFLLGAVLLGSLIGESLGFWIGRLFGEKIRYSKLGNKIGEKNWKMADAFIESRGGLAVAISRFLPVLHSLVPVVAGASTMRYRIFIRWTVAACAIWASAYVGVGYIAQASYEQIGANLKFGAVIFIAIILTFAIIVHFAKKRLEKAAIKMVETDKAAQFTGLEG</sequence>
<keyword evidence="10" id="KW-1185">Reference proteome</keyword>
<reference evidence="9 10" key="1">
    <citation type="journal article" date="2014" name="Int. J. Syst. Evol. Microbiol.">
        <title>Rhodoluna lacicola gen. nov., sp. nov., a planktonic freshwater bacterium with stream-lined genome.</title>
        <authorList>
            <person name="Hahn M."/>
            <person name="Schmidt J."/>
            <person name="Taipale S.J."/>
            <person name="Doolittle W.F."/>
            <person name="Koll U."/>
        </authorList>
    </citation>
    <scope>NUCLEOTIDE SEQUENCE [LARGE SCALE GENOMIC DNA]</scope>
    <source>
        <strain evidence="9 10">MWH-Ta8</strain>
    </source>
</reference>
<dbReference type="Proteomes" id="UP000067708">
    <property type="component" value="Chromosome"/>
</dbReference>
<feature type="transmembrane region" description="Helical" evidence="7">
    <location>
        <begin position="179"/>
        <end position="198"/>
    </location>
</feature>
<evidence type="ECO:0000313" key="10">
    <source>
        <dbReference type="Proteomes" id="UP000067708"/>
    </source>
</evidence>
<evidence type="ECO:0000256" key="1">
    <source>
        <dbReference type="ARBA" id="ARBA00004651"/>
    </source>
</evidence>
<feature type="domain" description="VTT" evidence="8">
    <location>
        <begin position="45"/>
        <end position="164"/>
    </location>
</feature>
<evidence type="ECO:0000313" key="9">
    <source>
        <dbReference type="EMBL" id="AIC47415.1"/>
    </source>
</evidence>
<dbReference type="RefSeq" id="WP_038502248.1">
    <property type="nucleotide sequence ID" value="NZ_CP007490.1"/>
</dbReference>
<keyword evidence="4 7" id="KW-0812">Transmembrane</keyword>
<dbReference type="GO" id="GO:0005886">
    <property type="term" value="C:plasma membrane"/>
    <property type="evidence" value="ECO:0007669"/>
    <property type="project" value="UniProtKB-SubCell"/>
</dbReference>
<feature type="transmembrane region" description="Helical" evidence="7">
    <location>
        <begin position="21"/>
        <end position="39"/>
    </location>
</feature>
<dbReference type="STRING" id="529884.Rhola_00006040"/>
<evidence type="ECO:0000256" key="7">
    <source>
        <dbReference type="SAM" id="Phobius"/>
    </source>
</evidence>
<keyword evidence="6 7" id="KW-0472">Membrane</keyword>
<comment type="subcellular location">
    <subcellularLocation>
        <location evidence="1">Cell membrane</location>
        <topology evidence="1">Multi-pass membrane protein</topology>
    </subcellularLocation>
</comment>
<dbReference type="OrthoDB" id="9813426at2"/>
<dbReference type="Pfam" id="PF09335">
    <property type="entry name" value="VTT_dom"/>
    <property type="match status" value="1"/>
</dbReference>
<dbReference type="AlphaFoldDB" id="A0A060JF83"/>
<gene>
    <name evidence="9" type="ORF">Rhola_00006040</name>
</gene>
<name>A0A060JF83_9MICO</name>
<evidence type="ECO:0000256" key="6">
    <source>
        <dbReference type="ARBA" id="ARBA00023136"/>
    </source>
</evidence>
<dbReference type="InterPro" id="IPR032816">
    <property type="entry name" value="VTT_dom"/>
</dbReference>
<accession>A0A060JF83</accession>
<feature type="transmembrane region" description="Helical" evidence="7">
    <location>
        <begin position="59"/>
        <end position="80"/>
    </location>
</feature>
<evidence type="ECO:0000256" key="2">
    <source>
        <dbReference type="ARBA" id="ARBA00010792"/>
    </source>
</evidence>
<proteinExistence type="inferred from homology"/>
<dbReference type="PANTHER" id="PTHR42709">
    <property type="entry name" value="ALKALINE PHOSPHATASE LIKE PROTEIN"/>
    <property type="match status" value="1"/>
</dbReference>
<comment type="similarity">
    <text evidence="2">Belongs to the DedA family.</text>
</comment>
<dbReference type="KEGG" id="rla:Rhola_00006040"/>
<dbReference type="PATRIC" id="fig|529884.3.peg.576"/>
<keyword evidence="5 7" id="KW-1133">Transmembrane helix</keyword>